<dbReference type="Pfam" id="PF01476">
    <property type="entry name" value="LysM"/>
    <property type="match status" value="2"/>
</dbReference>
<dbReference type="PANTHER" id="PTHR37423:SF2">
    <property type="entry name" value="MEMBRANE-BOUND LYTIC MUREIN TRANSGLYCOSYLASE C"/>
    <property type="match status" value="1"/>
</dbReference>
<evidence type="ECO:0000256" key="2">
    <source>
        <dbReference type="SAM" id="SignalP"/>
    </source>
</evidence>
<feature type="domain" description="LysM" evidence="3">
    <location>
        <begin position="338"/>
        <end position="381"/>
    </location>
</feature>
<proteinExistence type="inferred from homology"/>
<keyword evidence="2" id="KW-0732">Signal</keyword>
<evidence type="ECO:0000313" key="4">
    <source>
        <dbReference type="EMBL" id="MBL0766560.1"/>
    </source>
</evidence>
<gene>
    <name evidence="4" type="ORF">JKP34_14930</name>
</gene>
<comment type="similarity">
    <text evidence="1">Belongs to the transglycosylase Slt family.</text>
</comment>
<dbReference type="InterPro" id="IPR000189">
    <property type="entry name" value="Transglyc_AS"/>
</dbReference>
<dbReference type="InterPro" id="IPR036779">
    <property type="entry name" value="LysM_dom_sf"/>
</dbReference>
<dbReference type="Proteomes" id="UP000642920">
    <property type="component" value="Unassembled WGS sequence"/>
</dbReference>
<dbReference type="Pfam" id="PF01464">
    <property type="entry name" value="SLT"/>
    <property type="match status" value="1"/>
</dbReference>
<dbReference type="PANTHER" id="PTHR37423">
    <property type="entry name" value="SOLUBLE LYTIC MUREIN TRANSGLYCOSYLASE-RELATED"/>
    <property type="match status" value="1"/>
</dbReference>
<evidence type="ECO:0000313" key="5">
    <source>
        <dbReference type="Proteomes" id="UP000642920"/>
    </source>
</evidence>
<feature type="signal peptide" evidence="2">
    <location>
        <begin position="1"/>
        <end position="21"/>
    </location>
</feature>
<dbReference type="SMART" id="SM00257">
    <property type="entry name" value="LysM"/>
    <property type="match status" value="2"/>
</dbReference>
<evidence type="ECO:0000259" key="3">
    <source>
        <dbReference type="PROSITE" id="PS51782"/>
    </source>
</evidence>
<organism evidence="4 5">
    <name type="scientific">Marivirga atlantica</name>
    <dbReference type="NCBI Taxonomy" id="1548457"/>
    <lineage>
        <taxon>Bacteria</taxon>
        <taxon>Pseudomonadati</taxon>
        <taxon>Bacteroidota</taxon>
        <taxon>Cytophagia</taxon>
        <taxon>Cytophagales</taxon>
        <taxon>Marivirgaceae</taxon>
        <taxon>Marivirga</taxon>
    </lineage>
</organism>
<dbReference type="RefSeq" id="WP_201923241.1">
    <property type="nucleotide sequence ID" value="NZ_JAERQG010000004.1"/>
</dbReference>
<dbReference type="AlphaFoldDB" id="A0A937AD06"/>
<dbReference type="CDD" id="cd16894">
    <property type="entry name" value="MltD-like"/>
    <property type="match status" value="1"/>
</dbReference>
<dbReference type="InterPro" id="IPR018392">
    <property type="entry name" value="LysM"/>
</dbReference>
<dbReference type="Gene3D" id="1.10.530.10">
    <property type="match status" value="1"/>
</dbReference>
<name>A0A937AD06_9BACT</name>
<sequence>MNLIKYHIAALLILGTLNLSAQYNDVDTVYNSYEYVPDVVEDTVQARLAAIENEIPLTFNNKVLGFINYFVIKDRAYTKGVAKLQSRYFPLIEKYLEEYGLPDELKYLAIVESGLNPVAQSRAGAVGLWQFMPLTGRLDYDLYENWYNDDKMDFEKSTIAACRYLSFLYNYFDQDWHLALAAYNTGPGNIRKAIRRSGYKKSFWEIYPYLYRETRSYVPQFIAITYAMNFMEEHNMFLDEMDYLPEYDTIQVSQFLNLKLFAEHTGICHPTLEMLNPAIKKGALSTHSNKYALRIPKQQKEIIDANRNEILAIAEQGAEHWDKLARNEAGSTYGRQKLKYTVKSGDVLGKIANTYNVRIADIRSWNNLRSNTIRIGQRLDIWIADGFYDEVNKSIEEYTNKSKVYKAENGYYKVQPGDTLWDISRKFEGLTVEKLKKLNNLEGNAIKPGQKLKVS</sequence>
<dbReference type="GO" id="GO:0016020">
    <property type="term" value="C:membrane"/>
    <property type="evidence" value="ECO:0007669"/>
    <property type="project" value="InterPro"/>
</dbReference>
<comment type="caution">
    <text evidence="4">The sequence shown here is derived from an EMBL/GenBank/DDBJ whole genome shotgun (WGS) entry which is preliminary data.</text>
</comment>
<dbReference type="PROSITE" id="PS51782">
    <property type="entry name" value="LYSM"/>
    <property type="match status" value="2"/>
</dbReference>
<dbReference type="Gene3D" id="3.10.350.10">
    <property type="entry name" value="LysM domain"/>
    <property type="match status" value="2"/>
</dbReference>
<accession>A0A937AD06</accession>
<dbReference type="SUPFAM" id="SSF53955">
    <property type="entry name" value="Lysozyme-like"/>
    <property type="match status" value="1"/>
</dbReference>
<keyword evidence="5" id="KW-1185">Reference proteome</keyword>
<dbReference type="GO" id="GO:0000270">
    <property type="term" value="P:peptidoglycan metabolic process"/>
    <property type="evidence" value="ECO:0007669"/>
    <property type="project" value="InterPro"/>
</dbReference>
<dbReference type="PROSITE" id="PS00922">
    <property type="entry name" value="TRANSGLYCOSYLASE"/>
    <property type="match status" value="1"/>
</dbReference>
<dbReference type="SUPFAM" id="SSF54106">
    <property type="entry name" value="LysM domain"/>
    <property type="match status" value="2"/>
</dbReference>
<feature type="domain" description="LysM" evidence="3">
    <location>
        <begin position="410"/>
        <end position="454"/>
    </location>
</feature>
<dbReference type="CDD" id="cd00118">
    <property type="entry name" value="LysM"/>
    <property type="match status" value="2"/>
</dbReference>
<evidence type="ECO:0000256" key="1">
    <source>
        <dbReference type="ARBA" id="ARBA00007734"/>
    </source>
</evidence>
<feature type="chain" id="PRO_5038140945" evidence="2">
    <location>
        <begin position="22"/>
        <end position="455"/>
    </location>
</feature>
<protein>
    <submittedName>
        <fullName evidence="4">LysM peptidoglycan-binding domain-containing protein</fullName>
    </submittedName>
</protein>
<reference evidence="4" key="1">
    <citation type="submission" date="2021-01" db="EMBL/GenBank/DDBJ databases">
        <title>Marivirga sp. nov., isolated from intertidal surface sediments.</title>
        <authorList>
            <person name="Zhang M."/>
        </authorList>
    </citation>
    <scope>NUCLEOTIDE SEQUENCE</scope>
    <source>
        <strain evidence="4">SM1354</strain>
    </source>
</reference>
<dbReference type="GO" id="GO:0008933">
    <property type="term" value="F:peptidoglycan lytic transglycosylase activity"/>
    <property type="evidence" value="ECO:0007669"/>
    <property type="project" value="InterPro"/>
</dbReference>
<dbReference type="InterPro" id="IPR008258">
    <property type="entry name" value="Transglycosylase_SLT_dom_1"/>
</dbReference>
<dbReference type="InterPro" id="IPR023346">
    <property type="entry name" value="Lysozyme-like_dom_sf"/>
</dbReference>
<dbReference type="EMBL" id="JAERQG010000004">
    <property type="protein sequence ID" value="MBL0766560.1"/>
    <property type="molecule type" value="Genomic_DNA"/>
</dbReference>